<keyword evidence="2" id="KW-1185">Reference proteome</keyword>
<gene>
    <name evidence="1" type="ORF">DES45_107244</name>
</gene>
<sequence>MEPPGAFVVCSAFDDLNNKQQPRGPGPKPLKDIMQTITQKKPVKMLLQPLPKKPSRKAPTPWQPLSSGLTREEIRAIILDQIG</sequence>
<protein>
    <submittedName>
        <fullName evidence="1">Uncharacterized protein</fullName>
    </submittedName>
</protein>
<dbReference type="EMBL" id="QQBB01000007">
    <property type="protein sequence ID" value="RDI57325.1"/>
    <property type="molecule type" value="Genomic_DNA"/>
</dbReference>
<dbReference type="Proteomes" id="UP000254925">
    <property type="component" value="Unassembled WGS sequence"/>
</dbReference>
<accession>A0A370HHD7</accession>
<name>A0A370HHD7_9HYPH</name>
<reference evidence="1 2" key="1">
    <citation type="submission" date="2018-07" db="EMBL/GenBank/DDBJ databases">
        <title>Genomic Encyclopedia of Type Strains, Phase IV (KMG-IV): sequencing the most valuable type-strain genomes for metagenomic binning, comparative biology and taxonomic classification.</title>
        <authorList>
            <person name="Goeker M."/>
        </authorList>
    </citation>
    <scope>NUCLEOTIDE SEQUENCE [LARGE SCALE GENOMIC DNA]</scope>
    <source>
        <strain evidence="1 2">DSM 14364</strain>
    </source>
</reference>
<organism evidence="1 2">
    <name type="scientific">Microvirga subterranea</name>
    <dbReference type="NCBI Taxonomy" id="186651"/>
    <lineage>
        <taxon>Bacteria</taxon>
        <taxon>Pseudomonadati</taxon>
        <taxon>Pseudomonadota</taxon>
        <taxon>Alphaproteobacteria</taxon>
        <taxon>Hyphomicrobiales</taxon>
        <taxon>Methylobacteriaceae</taxon>
        <taxon>Microvirga</taxon>
    </lineage>
</organism>
<evidence type="ECO:0000313" key="1">
    <source>
        <dbReference type="EMBL" id="RDI57325.1"/>
    </source>
</evidence>
<evidence type="ECO:0000313" key="2">
    <source>
        <dbReference type="Proteomes" id="UP000254925"/>
    </source>
</evidence>
<proteinExistence type="predicted"/>
<comment type="caution">
    <text evidence="1">The sequence shown here is derived from an EMBL/GenBank/DDBJ whole genome shotgun (WGS) entry which is preliminary data.</text>
</comment>
<dbReference type="AlphaFoldDB" id="A0A370HHD7"/>